<dbReference type="NCBIfam" id="TIGR01266">
    <property type="entry name" value="fum_ac_acetase"/>
    <property type="match status" value="1"/>
</dbReference>
<evidence type="ECO:0000256" key="12">
    <source>
        <dbReference type="PIRSR" id="PIRSR605959-1"/>
    </source>
</evidence>
<evidence type="ECO:0000256" key="11">
    <source>
        <dbReference type="ARBA" id="ARBA00023232"/>
    </source>
</evidence>
<organism evidence="17 18">
    <name type="scientific">Paenibacillus rhizovicinus</name>
    <dbReference type="NCBI Taxonomy" id="2704463"/>
    <lineage>
        <taxon>Bacteria</taxon>
        <taxon>Bacillati</taxon>
        <taxon>Bacillota</taxon>
        <taxon>Bacilli</taxon>
        <taxon>Bacillales</taxon>
        <taxon>Paenibacillaceae</taxon>
        <taxon>Paenibacillus</taxon>
    </lineage>
</organism>
<keyword evidence="9 14" id="KW-0460">Magnesium</keyword>
<feature type="binding site" evidence="14">
    <location>
        <position position="129"/>
    </location>
    <ligand>
        <name>Ca(2+)</name>
        <dbReference type="ChEBI" id="CHEBI:29108"/>
    </ligand>
</feature>
<evidence type="ECO:0000313" key="18">
    <source>
        <dbReference type="Proteomes" id="UP000479114"/>
    </source>
</evidence>
<evidence type="ECO:0000313" key="17">
    <source>
        <dbReference type="EMBL" id="QHW34827.1"/>
    </source>
</evidence>
<dbReference type="PANTHER" id="PTHR43069">
    <property type="entry name" value="FUMARYLACETOACETASE"/>
    <property type="match status" value="1"/>
</dbReference>
<evidence type="ECO:0000256" key="9">
    <source>
        <dbReference type="ARBA" id="ARBA00022842"/>
    </source>
</evidence>
<reference evidence="17 18" key="1">
    <citation type="submission" date="2020-02" db="EMBL/GenBank/DDBJ databases">
        <title>Paenibacillus sp. nov., isolated from rhizosphere soil of tomato.</title>
        <authorList>
            <person name="Weon H.-Y."/>
            <person name="Lee S.A."/>
        </authorList>
    </citation>
    <scope>NUCLEOTIDE SEQUENCE [LARGE SCALE GENOMIC DNA]</scope>
    <source>
        <strain evidence="17 18">14171R-81</strain>
    </source>
</reference>
<evidence type="ECO:0000256" key="4">
    <source>
        <dbReference type="ARBA" id="ARBA00010211"/>
    </source>
</evidence>
<name>A0A6C0P8B9_9BACL</name>
<dbReference type="UniPathway" id="UPA00139">
    <property type="reaction ID" value="UER00341"/>
</dbReference>
<dbReference type="EC" id="3.7.1.2" evidence="5"/>
<evidence type="ECO:0000256" key="1">
    <source>
        <dbReference type="ARBA" id="ARBA00001913"/>
    </source>
</evidence>
<dbReference type="SUPFAM" id="SSF56529">
    <property type="entry name" value="FAH"/>
    <property type="match status" value="1"/>
</dbReference>
<evidence type="ECO:0000256" key="7">
    <source>
        <dbReference type="ARBA" id="ARBA00022801"/>
    </source>
</evidence>
<keyword evidence="7 17" id="KW-0378">Hydrolase</keyword>
<evidence type="ECO:0000256" key="2">
    <source>
        <dbReference type="ARBA" id="ARBA00001946"/>
    </source>
</evidence>
<evidence type="ECO:0000256" key="6">
    <source>
        <dbReference type="ARBA" id="ARBA00022723"/>
    </source>
</evidence>
<dbReference type="Proteomes" id="UP000479114">
    <property type="component" value="Chromosome"/>
</dbReference>
<dbReference type="GO" id="GO:0006559">
    <property type="term" value="P:L-phenylalanine catabolic process"/>
    <property type="evidence" value="ECO:0007669"/>
    <property type="project" value="UniProtKB-UniPathway"/>
</dbReference>
<dbReference type="FunFam" id="3.90.850.10:FF:000004">
    <property type="entry name" value="Fumarylacetoacetase"/>
    <property type="match status" value="1"/>
</dbReference>
<dbReference type="PANTHER" id="PTHR43069:SF2">
    <property type="entry name" value="FUMARYLACETOACETASE"/>
    <property type="match status" value="1"/>
</dbReference>
<dbReference type="GO" id="GO:1902000">
    <property type="term" value="P:homogentisate catabolic process"/>
    <property type="evidence" value="ECO:0007669"/>
    <property type="project" value="TreeGrafter"/>
</dbReference>
<keyword evidence="11" id="KW-0585">Phenylalanine catabolism</keyword>
<evidence type="ECO:0000256" key="13">
    <source>
        <dbReference type="PIRSR" id="PIRSR605959-2"/>
    </source>
</evidence>
<dbReference type="Pfam" id="PF01557">
    <property type="entry name" value="FAA_hydrolase"/>
    <property type="match status" value="1"/>
</dbReference>
<comment type="pathway">
    <text evidence="3">Amino-acid degradation; L-phenylalanine degradation; acetoacetate and fumarate from L-phenylalanine: step 6/6.</text>
</comment>
<feature type="binding site" evidence="14">
    <location>
        <position position="236"/>
    </location>
    <ligand>
        <name>Ca(2+)</name>
        <dbReference type="ChEBI" id="CHEBI:29108"/>
    </ligand>
</feature>
<dbReference type="KEGG" id="prz:GZH47_31225"/>
<feature type="binding site" evidence="14">
    <location>
        <position position="202"/>
    </location>
    <ligand>
        <name>Ca(2+)</name>
        <dbReference type="ChEBI" id="CHEBI:29108"/>
    </ligand>
</feature>
<dbReference type="Gene3D" id="2.30.30.230">
    <property type="entry name" value="Fumarylacetoacetase, N-terminal domain"/>
    <property type="match status" value="1"/>
</dbReference>
<dbReference type="SUPFAM" id="SSF63433">
    <property type="entry name" value="Fumarylacetoacetate hydrolase, FAH, N-terminal domain"/>
    <property type="match status" value="1"/>
</dbReference>
<dbReference type="InterPro" id="IPR036663">
    <property type="entry name" value="Fumarylacetoacetase_C_sf"/>
</dbReference>
<evidence type="ECO:0000256" key="5">
    <source>
        <dbReference type="ARBA" id="ARBA00012094"/>
    </source>
</evidence>
<dbReference type="GO" id="GO:0004334">
    <property type="term" value="F:fumarylacetoacetase activity"/>
    <property type="evidence" value="ECO:0007669"/>
    <property type="project" value="UniProtKB-EC"/>
</dbReference>
<dbReference type="EMBL" id="CP048286">
    <property type="protein sequence ID" value="QHW34827.1"/>
    <property type="molecule type" value="Genomic_DNA"/>
</dbReference>
<feature type="binding site" evidence="13">
    <location>
        <position position="247"/>
    </location>
    <ligand>
        <name>substrate</name>
    </ligand>
</feature>
<comment type="cofactor">
    <cofactor evidence="2 14">
        <name>Mg(2+)</name>
        <dbReference type="ChEBI" id="CHEBI:18420"/>
    </cofactor>
</comment>
<proteinExistence type="inferred from homology"/>
<dbReference type="Gene3D" id="3.90.850.10">
    <property type="entry name" value="Fumarylacetoacetase-like, C-terminal domain"/>
    <property type="match status" value="1"/>
</dbReference>
<accession>A0A6C0P8B9</accession>
<feature type="binding site" evidence="13">
    <location>
        <position position="356"/>
    </location>
    <ligand>
        <name>substrate</name>
    </ligand>
</feature>
<feature type="binding site" evidence="13">
    <location>
        <position position="145"/>
    </location>
    <ligand>
        <name>substrate</name>
    </ligand>
</feature>
<comment type="similarity">
    <text evidence="4">Belongs to the FAH family.</text>
</comment>
<dbReference type="Pfam" id="PF09298">
    <property type="entry name" value="FAA_hydrolase_N"/>
    <property type="match status" value="1"/>
</dbReference>
<evidence type="ECO:0000259" key="16">
    <source>
        <dbReference type="Pfam" id="PF09298"/>
    </source>
</evidence>
<keyword evidence="18" id="KW-1185">Reference proteome</keyword>
<feature type="binding site" evidence="14">
    <location>
        <position position="236"/>
    </location>
    <ligand>
        <name>Mg(2+)</name>
        <dbReference type="ChEBI" id="CHEBI:18420"/>
    </ligand>
</feature>
<sequence length="425" mass="46707">MSRSFIEVEPDSHFPIQNLPYGVFRPLQGGDPRIGVAIGRYVLDLAALDEAGCFGHTAVHGKGVFAQPSLNAFMAMGRPVWQEVRSTVARLLDNDEPLLRDNDSLRMRVLRLQSEVELLLPAEIGDYTDFYASEAHATNVGTLFRGKDNALMPNWRHLPVGYHGRASSVVVSGTEVRRPQGQLKPPDAAAPVFGPSRQLDFELEMGWLIGAGNEQGRPIPIAEAEDHLFGLVLVNDWSARDIQAWEYQPLGPFLGKSFATSISPWVVPLEALAPFRVPALKQDPEPLPYLRHDGKAGSSSYDIHLEVSLQSEAMVSAERISASNYRHLYWTIAQQVAHHTVGGCNLRPGDLLASGTISGEKQEARGCMLELTWRGTEPIRLNGGEERVWLADGDRLTLSGWCQGDGYRVGFGVVTGLVLPALRMT</sequence>
<feature type="binding site" evidence="14">
    <location>
        <position position="256"/>
    </location>
    <ligand>
        <name>Mg(2+)</name>
        <dbReference type="ChEBI" id="CHEBI:18420"/>
    </ligand>
</feature>
<protein>
    <recommendedName>
        <fullName evidence="5">fumarylacetoacetase</fullName>
        <ecNumber evidence="5">3.7.1.2</ecNumber>
    </recommendedName>
</protein>
<keyword evidence="10" id="KW-0828">Tyrosine catabolism</keyword>
<comment type="cofactor">
    <cofactor evidence="1 14">
        <name>Ca(2+)</name>
        <dbReference type="ChEBI" id="CHEBI:29108"/>
    </cofactor>
</comment>
<gene>
    <name evidence="17" type="primary">fahA</name>
    <name evidence="17" type="ORF">GZH47_31225</name>
</gene>
<evidence type="ECO:0000256" key="10">
    <source>
        <dbReference type="ARBA" id="ARBA00022878"/>
    </source>
</evidence>
<feature type="binding site" evidence="13">
    <location>
        <position position="131"/>
    </location>
    <ligand>
        <name>substrate</name>
    </ligand>
</feature>
<dbReference type="InterPro" id="IPR011234">
    <property type="entry name" value="Fumarylacetoacetase-like_C"/>
</dbReference>
<feature type="binding site" evidence="13">
    <location>
        <position position="243"/>
    </location>
    <ligand>
        <name>substrate</name>
    </ligand>
</feature>
<dbReference type="InterPro" id="IPR036462">
    <property type="entry name" value="Fumarylacetoacetase_N_sf"/>
</dbReference>
<feature type="domain" description="Fumarylacetoacetase N-terminal" evidence="16">
    <location>
        <begin position="17"/>
        <end position="121"/>
    </location>
</feature>
<dbReference type="RefSeq" id="WP_162644979.1">
    <property type="nucleotide sequence ID" value="NZ_CP048286.1"/>
</dbReference>
<keyword evidence="8 14" id="KW-0106">Calcium</keyword>
<dbReference type="AlphaFoldDB" id="A0A6C0P8B9"/>
<feature type="binding site" evidence="14">
    <location>
        <position position="204"/>
    </location>
    <ligand>
        <name>Ca(2+)</name>
        <dbReference type="ChEBI" id="CHEBI:29108"/>
    </ligand>
</feature>
<evidence type="ECO:0000259" key="15">
    <source>
        <dbReference type="Pfam" id="PF01557"/>
    </source>
</evidence>
<feature type="active site" description="Proton acceptor" evidence="12">
    <location>
        <position position="136"/>
    </location>
</feature>
<dbReference type="GO" id="GO:0046872">
    <property type="term" value="F:metal ion binding"/>
    <property type="evidence" value="ECO:0007669"/>
    <property type="project" value="UniProtKB-KW"/>
</dbReference>
<feature type="domain" description="Fumarylacetoacetase-like C-terminal" evidence="15">
    <location>
        <begin position="128"/>
        <end position="399"/>
    </location>
</feature>
<dbReference type="GO" id="GO:0006572">
    <property type="term" value="P:L-tyrosine catabolic process"/>
    <property type="evidence" value="ECO:0007669"/>
    <property type="project" value="UniProtKB-KW"/>
</dbReference>
<evidence type="ECO:0000256" key="14">
    <source>
        <dbReference type="PIRSR" id="PIRSR605959-3"/>
    </source>
</evidence>
<evidence type="ECO:0000256" key="3">
    <source>
        <dbReference type="ARBA" id="ARBA00004782"/>
    </source>
</evidence>
<dbReference type="InterPro" id="IPR005959">
    <property type="entry name" value="Fumarylacetoacetase"/>
</dbReference>
<dbReference type="InterPro" id="IPR015377">
    <property type="entry name" value="Fumarylacetoacetase_N"/>
</dbReference>
<evidence type="ECO:0000256" key="8">
    <source>
        <dbReference type="ARBA" id="ARBA00022837"/>
    </source>
</evidence>
<feature type="binding site" evidence="14">
    <location>
        <position position="260"/>
    </location>
    <ligand>
        <name>Mg(2+)</name>
        <dbReference type="ChEBI" id="CHEBI:18420"/>
    </ligand>
</feature>
<keyword evidence="6 14" id="KW-0479">Metal-binding</keyword>